<comment type="caution">
    <text evidence="2">The sequence shown here is derived from an EMBL/GenBank/DDBJ whole genome shotgun (WGS) entry which is preliminary data.</text>
</comment>
<gene>
    <name evidence="2" type="ORF">AZE42_09887</name>
</gene>
<feature type="non-terminal residue" evidence="2">
    <location>
        <position position="46"/>
    </location>
</feature>
<dbReference type="EMBL" id="LVVM01004080">
    <property type="protein sequence ID" value="OJA13635.1"/>
    <property type="molecule type" value="Genomic_DNA"/>
</dbReference>
<proteinExistence type="predicted"/>
<accession>A0A1J8Q0X1</accession>
<evidence type="ECO:0000256" key="1">
    <source>
        <dbReference type="SAM" id="MobiDB-lite"/>
    </source>
</evidence>
<evidence type="ECO:0000313" key="3">
    <source>
        <dbReference type="Proteomes" id="UP000183567"/>
    </source>
</evidence>
<reference evidence="2 3" key="1">
    <citation type="submission" date="2016-03" db="EMBL/GenBank/DDBJ databases">
        <title>Comparative genomics of the ectomycorrhizal sister species Rhizopogon vinicolor and Rhizopogon vesiculosus (Basidiomycota: Boletales) reveals a divergence of the mating type B locus.</title>
        <authorList>
            <person name="Mujic A.B."/>
            <person name="Kuo A."/>
            <person name="Tritt A."/>
            <person name="Lipzen A."/>
            <person name="Chen C."/>
            <person name="Johnson J."/>
            <person name="Sharma A."/>
            <person name="Barry K."/>
            <person name="Grigoriev I.V."/>
            <person name="Spatafora J.W."/>
        </authorList>
    </citation>
    <scope>NUCLEOTIDE SEQUENCE [LARGE SCALE GENOMIC DNA]</scope>
    <source>
        <strain evidence="2 3">AM-OR11-056</strain>
    </source>
</reference>
<name>A0A1J8Q0X1_9AGAM</name>
<evidence type="ECO:0000313" key="2">
    <source>
        <dbReference type="EMBL" id="OJA13635.1"/>
    </source>
</evidence>
<keyword evidence="3" id="KW-1185">Reference proteome</keyword>
<dbReference type="AlphaFoldDB" id="A0A1J8Q0X1"/>
<dbReference type="OrthoDB" id="10524912at2759"/>
<feature type="region of interest" description="Disordered" evidence="1">
    <location>
        <begin position="1"/>
        <end position="25"/>
    </location>
</feature>
<dbReference type="Proteomes" id="UP000183567">
    <property type="component" value="Unassembled WGS sequence"/>
</dbReference>
<sequence length="46" mass="5197">MCPLNIKSPMVQRMPGPARKSNSESSFCVRVRRGVYVHFGPSETMQ</sequence>
<protein>
    <submittedName>
        <fullName evidence="2">Uncharacterized protein</fullName>
    </submittedName>
</protein>
<organism evidence="2 3">
    <name type="scientific">Rhizopogon vesiculosus</name>
    <dbReference type="NCBI Taxonomy" id="180088"/>
    <lineage>
        <taxon>Eukaryota</taxon>
        <taxon>Fungi</taxon>
        <taxon>Dikarya</taxon>
        <taxon>Basidiomycota</taxon>
        <taxon>Agaricomycotina</taxon>
        <taxon>Agaricomycetes</taxon>
        <taxon>Agaricomycetidae</taxon>
        <taxon>Boletales</taxon>
        <taxon>Suillineae</taxon>
        <taxon>Rhizopogonaceae</taxon>
        <taxon>Rhizopogon</taxon>
    </lineage>
</organism>